<evidence type="ECO:0000313" key="3">
    <source>
        <dbReference type="Proteomes" id="UP000061468"/>
    </source>
</evidence>
<reference evidence="2 3" key="1">
    <citation type="submission" date="2015-12" db="EMBL/GenBank/DDBJ databases">
        <title>Intraspecies pangenome expansion in the marine bacterium Alteromonas.</title>
        <authorList>
            <person name="Lopez-Perez M."/>
            <person name="Rodriguez-Valera F."/>
        </authorList>
    </citation>
    <scope>NUCLEOTIDE SEQUENCE [LARGE SCALE GENOMIC DNA]</scope>
    <source>
        <strain evidence="2 3">UM8</strain>
    </source>
</reference>
<dbReference type="Proteomes" id="UP000061468">
    <property type="component" value="Chromosome"/>
</dbReference>
<name>A0AAC8XM65_9ALTE</name>
<organism evidence="2 3">
    <name type="scientific">Alteromonas mediterranea</name>
    <dbReference type="NCBI Taxonomy" id="314275"/>
    <lineage>
        <taxon>Bacteria</taxon>
        <taxon>Pseudomonadati</taxon>
        <taxon>Pseudomonadota</taxon>
        <taxon>Gammaproteobacteria</taxon>
        <taxon>Alteromonadales</taxon>
        <taxon>Alteromonadaceae</taxon>
        <taxon>Alteromonas/Salinimonas group</taxon>
        <taxon>Alteromonas</taxon>
    </lineage>
</organism>
<evidence type="ECO:0000313" key="2">
    <source>
        <dbReference type="EMBL" id="AMJ79965.1"/>
    </source>
</evidence>
<proteinExistence type="predicted"/>
<sequence length="353" mass="39549">MKFTIDPKRTNSLPELQHIQASTEDAILPVYESESLRSQVTKYNKKIPDIGYFVLHDVYVLGNGFLIDTNGRRIQSRYLPYTLLSSKEGIKRSSGPVSECREGFVTTPRKVTEVNEPVALLTQPGDRIFGHWIVDMLPKLAMINSYDPSIRCIIKSDVINGSAIKDIDAVFDMIGFDKNRAIGIKPASEAILCKKLIVPSVVRYGQQIHSFVKSLYEPFRLPPSGPQPSKKLYFSRRLWQPSGSHRILSNAQEVEEYYRANGYDVVFPERLTFKEKLTKLANASHVAGEKGSALHLSLFSSSIKEMTVLLNPSEPENGLPLLQAEICRLQGINCHIVIGQPSLDDSGYTIKLP</sequence>
<feature type="domain" description="Glycosyltransferase 61 catalytic" evidence="1">
    <location>
        <begin position="129"/>
        <end position="300"/>
    </location>
</feature>
<protein>
    <recommendedName>
        <fullName evidence="1">Glycosyltransferase 61 catalytic domain-containing protein</fullName>
    </recommendedName>
</protein>
<dbReference type="RefSeq" id="WP_015068230.1">
    <property type="nucleotide sequence ID" value="NZ_CP013928.1"/>
</dbReference>
<dbReference type="InterPro" id="IPR049625">
    <property type="entry name" value="Glyco_transf_61_cat"/>
</dbReference>
<gene>
    <name evidence="2" type="ORF">AV942_17565</name>
</gene>
<evidence type="ECO:0000259" key="1">
    <source>
        <dbReference type="Pfam" id="PF04577"/>
    </source>
</evidence>
<dbReference type="GO" id="GO:0016757">
    <property type="term" value="F:glycosyltransferase activity"/>
    <property type="evidence" value="ECO:0007669"/>
    <property type="project" value="InterPro"/>
</dbReference>
<dbReference type="AlphaFoldDB" id="A0AAC8XM65"/>
<accession>A0AAC8XM65</accession>
<dbReference type="Pfam" id="PF04577">
    <property type="entry name" value="Glyco_transf_61"/>
    <property type="match status" value="1"/>
</dbReference>
<dbReference type="EMBL" id="CP013928">
    <property type="protein sequence ID" value="AMJ79965.1"/>
    <property type="molecule type" value="Genomic_DNA"/>
</dbReference>